<keyword evidence="1" id="KW-1133">Transmembrane helix</keyword>
<reference evidence="3" key="1">
    <citation type="submission" date="2016-09" db="EMBL/GenBank/DDBJ databases">
        <authorList>
            <person name="Varghese N."/>
            <person name="Submissions S."/>
        </authorList>
    </citation>
    <scope>NUCLEOTIDE SEQUENCE [LARGE SCALE GENOMIC DNA]</scope>
    <source>
        <strain evidence="3">JS23</strain>
    </source>
</reference>
<keyword evidence="1" id="KW-0812">Transmembrane</keyword>
<evidence type="ECO:0000313" key="2">
    <source>
        <dbReference type="EMBL" id="SDV51137.1"/>
    </source>
</evidence>
<evidence type="ECO:0000256" key="1">
    <source>
        <dbReference type="SAM" id="Phobius"/>
    </source>
</evidence>
<dbReference type="RefSeq" id="WP_091912576.1">
    <property type="nucleotide sequence ID" value="NZ_FNLO01000015.1"/>
</dbReference>
<keyword evidence="1" id="KW-0472">Membrane</keyword>
<dbReference type="STRING" id="1770053.SAMN05216551_11557"/>
<dbReference type="AlphaFoldDB" id="A0A1H2PV73"/>
<dbReference type="Proteomes" id="UP000243719">
    <property type="component" value="Unassembled WGS sequence"/>
</dbReference>
<feature type="transmembrane region" description="Helical" evidence="1">
    <location>
        <begin position="137"/>
        <end position="158"/>
    </location>
</feature>
<accession>A0A1H2PV73</accession>
<proteinExistence type="predicted"/>
<gene>
    <name evidence="2" type="ORF">SAMN05216551_11557</name>
</gene>
<organism evidence="2 3">
    <name type="scientific">Chitinasiproducens palmae</name>
    <dbReference type="NCBI Taxonomy" id="1770053"/>
    <lineage>
        <taxon>Bacteria</taxon>
        <taxon>Pseudomonadati</taxon>
        <taxon>Pseudomonadota</taxon>
        <taxon>Betaproteobacteria</taxon>
        <taxon>Burkholderiales</taxon>
        <taxon>Burkholderiaceae</taxon>
        <taxon>Chitinasiproducens</taxon>
    </lineage>
</organism>
<sequence>MTQPYDHRAELRLPPPDRDWKQTLWVILAILMFGGMLLAAAIHTAPAVLSDWRIRETARPIDEGDVSEGKCHAKLVFHICDATLVVPTPAGAVARRVNYVFTGVHVGDYTVRVMADPAHPDLATTDLALAKLWNRTLTLVACVAVLLALIVMPALALIRNRRPKQLAEPTGPA</sequence>
<protein>
    <submittedName>
        <fullName evidence="2">Uncharacterized protein</fullName>
    </submittedName>
</protein>
<feature type="transmembrane region" description="Helical" evidence="1">
    <location>
        <begin position="24"/>
        <end position="49"/>
    </location>
</feature>
<name>A0A1H2PV73_9BURK</name>
<dbReference type="OrthoDB" id="8478544at2"/>
<keyword evidence="3" id="KW-1185">Reference proteome</keyword>
<evidence type="ECO:0000313" key="3">
    <source>
        <dbReference type="Proteomes" id="UP000243719"/>
    </source>
</evidence>
<dbReference type="EMBL" id="FNLO01000015">
    <property type="protein sequence ID" value="SDV51137.1"/>
    <property type="molecule type" value="Genomic_DNA"/>
</dbReference>